<evidence type="ECO:0000313" key="3">
    <source>
        <dbReference type="Proteomes" id="UP000466681"/>
    </source>
</evidence>
<reference evidence="2 3" key="1">
    <citation type="journal article" date="2019" name="Emerg. Microbes Infect.">
        <title>Comprehensive subspecies identification of 175 nontuberculous mycobacteria species based on 7547 genomic profiles.</title>
        <authorList>
            <person name="Matsumoto Y."/>
            <person name="Kinjo T."/>
            <person name="Motooka D."/>
            <person name="Nabeya D."/>
            <person name="Jung N."/>
            <person name="Uechi K."/>
            <person name="Horii T."/>
            <person name="Iida T."/>
            <person name="Fujita J."/>
            <person name="Nakamura S."/>
        </authorList>
    </citation>
    <scope>NUCLEOTIDE SEQUENCE [LARGE SCALE GENOMIC DNA]</scope>
    <source>
        <strain evidence="2 3">JCM 6375</strain>
    </source>
</reference>
<sequence>MVEHGGGQWNVATKENEVYLERMSEDNERMFEDSLAPEEARQLARLLTKHADGISDAAKASESSGKDSDGKSDDSGKDDESDNDAEDKGEDSDTDG</sequence>
<organism evidence="2 3">
    <name type="scientific">Mycolicibacterium moriokaense</name>
    <dbReference type="NCBI Taxonomy" id="39691"/>
    <lineage>
        <taxon>Bacteria</taxon>
        <taxon>Bacillati</taxon>
        <taxon>Actinomycetota</taxon>
        <taxon>Actinomycetes</taxon>
        <taxon>Mycobacteriales</taxon>
        <taxon>Mycobacteriaceae</taxon>
        <taxon>Mycolicibacterium</taxon>
    </lineage>
</organism>
<feature type="compositionally biased region" description="Acidic residues" evidence="1">
    <location>
        <begin position="76"/>
        <end position="96"/>
    </location>
</feature>
<accession>A0AAD1HFB2</accession>
<dbReference type="RefSeq" id="WP_083154063.1">
    <property type="nucleotide sequence ID" value="NZ_AP022560.1"/>
</dbReference>
<feature type="region of interest" description="Disordered" evidence="1">
    <location>
        <begin position="54"/>
        <end position="96"/>
    </location>
</feature>
<dbReference type="AlphaFoldDB" id="A0AAD1HFB2"/>
<dbReference type="EMBL" id="AP022560">
    <property type="protein sequence ID" value="BBX04357.1"/>
    <property type="molecule type" value="Genomic_DNA"/>
</dbReference>
<dbReference type="KEGG" id="mmor:MMOR_52930"/>
<evidence type="ECO:0000256" key="1">
    <source>
        <dbReference type="SAM" id="MobiDB-lite"/>
    </source>
</evidence>
<proteinExistence type="predicted"/>
<feature type="compositionally biased region" description="Basic and acidic residues" evidence="1">
    <location>
        <begin position="64"/>
        <end position="75"/>
    </location>
</feature>
<protein>
    <submittedName>
        <fullName evidence="2">Uncharacterized protein</fullName>
    </submittedName>
</protein>
<dbReference type="Proteomes" id="UP000466681">
    <property type="component" value="Chromosome"/>
</dbReference>
<gene>
    <name evidence="2" type="ORF">MMOR_52930</name>
</gene>
<keyword evidence="3" id="KW-1185">Reference proteome</keyword>
<evidence type="ECO:0000313" key="2">
    <source>
        <dbReference type="EMBL" id="BBX04357.1"/>
    </source>
</evidence>
<name>A0AAD1HFB2_9MYCO</name>